<accession>A0A9P6CPN0</accession>
<reference evidence="1" key="1">
    <citation type="submission" date="2020-11" db="EMBL/GenBank/DDBJ databases">
        <authorList>
            <consortium name="DOE Joint Genome Institute"/>
            <person name="Ahrendt S."/>
            <person name="Riley R."/>
            <person name="Andreopoulos W."/>
            <person name="Labutti K."/>
            <person name="Pangilinan J."/>
            <person name="Ruiz-Duenas F.J."/>
            <person name="Barrasa J.M."/>
            <person name="Sanchez-Garcia M."/>
            <person name="Camarero S."/>
            <person name="Miyauchi S."/>
            <person name="Serrano A."/>
            <person name="Linde D."/>
            <person name="Babiker R."/>
            <person name="Drula E."/>
            <person name="Ayuso-Fernandez I."/>
            <person name="Pacheco R."/>
            <person name="Padilla G."/>
            <person name="Ferreira P."/>
            <person name="Barriuso J."/>
            <person name="Kellner H."/>
            <person name="Castanera R."/>
            <person name="Alfaro M."/>
            <person name="Ramirez L."/>
            <person name="Pisabarro A.G."/>
            <person name="Kuo A."/>
            <person name="Tritt A."/>
            <person name="Lipzen A."/>
            <person name="He G."/>
            <person name="Yan M."/>
            <person name="Ng V."/>
            <person name="Cullen D."/>
            <person name="Martin F."/>
            <person name="Rosso M.-N."/>
            <person name="Henrissat B."/>
            <person name="Hibbett D."/>
            <person name="Martinez A.T."/>
            <person name="Grigoriev I.V."/>
        </authorList>
    </citation>
    <scope>NUCLEOTIDE SEQUENCE</scope>
    <source>
        <strain evidence="1">CIRM-BRFM 674</strain>
    </source>
</reference>
<dbReference type="Proteomes" id="UP000807469">
    <property type="component" value="Unassembled WGS sequence"/>
</dbReference>
<proteinExistence type="predicted"/>
<name>A0A9P6CPN0_9AGAR</name>
<gene>
    <name evidence="1" type="ORF">BDN70DRAFT_288906</name>
</gene>
<organism evidence="1 2">
    <name type="scientific">Pholiota conissans</name>
    <dbReference type="NCBI Taxonomy" id="109636"/>
    <lineage>
        <taxon>Eukaryota</taxon>
        <taxon>Fungi</taxon>
        <taxon>Dikarya</taxon>
        <taxon>Basidiomycota</taxon>
        <taxon>Agaricomycotina</taxon>
        <taxon>Agaricomycetes</taxon>
        <taxon>Agaricomycetidae</taxon>
        <taxon>Agaricales</taxon>
        <taxon>Agaricineae</taxon>
        <taxon>Strophariaceae</taxon>
        <taxon>Pholiota</taxon>
    </lineage>
</organism>
<evidence type="ECO:0000313" key="1">
    <source>
        <dbReference type="EMBL" id="KAF9474861.1"/>
    </source>
</evidence>
<comment type="caution">
    <text evidence="1">The sequence shown here is derived from an EMBL/GenBank/DDBJ whole genome shotgun (WGS) entry which is preliminary data.</text>
</comment>
<dbReference type="AlphaFoldDB" id="A0A9P6CPN0"/>
<evidence type="ECO:0000313" key="2">
    <source>
        <dbReference type="Proteomes" id="UP000807469"/>
    </source>
</evidence>
<keyword evidence="2" id="KW-1185">Reference proteome</keyword>
<dbReference type="EMBL" id="MU155358">
    <property type="protein sequence ID" value="KAF9474861.1"/>
    <property type="molecule type" value="Genomic_DNA"/>
</dbReference>
<sequence>MHPSCQYLFFLQILVKDANILSAAPHSLVPNERPICNCNVSIHLPRQHVISWYSQVSLFLSFSRSFLSSTSFSQSTPTVRFTDVQRNSVLRFFKTFLLSSFHRSVLQPPSTHLLIYPSYPSKNQNSSRTCPLCAHTSQNQKVTSKQVTHSSLLDLHLWISTQAGVRFNSSHGI</sequence>
<protein>
    <submittedName>
        <fullName evidence="1">Uncharacterized protein</fullName>
    </submittedName>
</protein>